<dbReference type="OMA" id="TCVICDS"/>
<dbReference type="Proteomes" id="UP000015104">
    <property type="component" value="Unassembled WGS sequence"/>
</dbReference>
<dbReference type="AlphaFoldDB" id="T1KQU7"/>
<evidence type="ECO:0000313" key="3">
    <source>
        <dbReference type="Proteomes" id="UP000015104"/>
    </source>
</evidence>
<keyword evidence="1" id="KW-0732">Signal</keyword>
<accession>T1KQU7</accession>
<organism evidence="2 3">
    <name type="scientific">Tetranychus urticae</name>
    <name type="common">Two-spotted spider mite</name>
    <dbReference type="NCBI Taxonomy" id="32264"/>
    <lineage>
        <taxon>Eukaryota</taxon>
        <taxon>Metazoa</taxon>
        <taxon>Ecdysozoa</taxon>
        <taxon>Arthropoda</taxon>
        <taxon>Chelicerata</taxon>
        <taxon>Arachnida</taxon>
        <taxon>Acari</taxon>
        <taxon>Acariformes</taxon>
        <taxon>Trombidiformes</taxon>
        <taxon>Prostigmata</taxon>
        <taxon>Eleutherengona</taxon>
        <taxon>Raphignathae</taxon>
        <taxon>Tetranychoidea</taxon>
        <taxon>Tetranychidae</taxon>
        <taxon>Tetranychus</taxon>
    </lineage>
</organism>
<evidence type="ECO:0000313" key="2">
    <source>
        <dbReference type="EnsemblMetazoa" id="tetur18g01220.1"/>
    </source>
</evidence>
<dbReference type="PROSITE" id="PS51257">
    <property type="entry name" value="PROKAR_LIPOPROTEIN"/>
    <property type="match status" value="1"/>
</dbReference>
<dbReference type="EMBL" id="CAEY01000381">
    <property type="status" value="NOT_ANNOTATED_CDS"/>
    <property type="molecule type" value="Genomic_DNA"/>
</dbReference>
<keyword evidence="3" id="KW-1185">Reference proteome</keyword>
<protein>
    <submittedName>
        <fullName evidence="2">Uncharacterized protein</fullName>
    </submittedName>
</protein>
<feature type="chain" id="PRO_5007729054" evidence="1">
    <location>
        <begin position="22"/>
        <end position="111"/>
    </location>
</feature>
<sequence>MGFKFSTFIVTLLGLISFSCAIFFPSLQKTQQLCVNSDQPNIKNTCVICDSRRFVDMSRQCTGQDKVPDITTQDQALCLISNCLQQIPKQQRKIVLGRKRRSIINTSVALL</sequence>
<dbReference type="EnsemblMetazoa" id="tetur18g01220.1">
    <property type="protein sequence ID" value="tetur18g01220.1"/>
    <property type="gene ID" value="tetur18g01220"/>
</dbReference>
<dbReference type="HOGENOM" id="CLU_2999056_0_0_1"/>
<feature type="signal peptide" evidence="1">
    <location>
        <begin position="1"/>
        <end position="21"/>
    </location>
</feature>
<proteinExistence type="predicted"/>
<name>T1KQU7_TETUR</name>
<evidence type="ECO:0000256" key="1">
    <source>
        <dbReference type="SAM" id="SignalP"/>
    </source>
</evidence>
<dbReference type="OrthoDB" id="6424180at2759"/>
<reference evidence="3" key="1">
    <citation type="submission" date="2011-08" db="EMBL/GenBank/DDBJ databases">
        <authorList>
            <person name="Rombauts S."/>
        </authorList>
    </citation>
    <scope>NUCLEOTIDE SEQUENCE</scope>
    <source>
        <strain evidence="3">London</strain>
    </source>
</reference>
<gene>
    <name evidence="2" type="primary">107366578</name>
</gene>
<reference evidence="2" key="2">
    <citation type="submission" date="2015-06" db="UniProtKB">
        <authorList>
            <consortium name="EnsemblMetazoa"/>
        </authorList>
    </citation>
    <scope>IDENTIFICATION</scope>
</reference>
<dbReference type="KEGG" id="tut:107366578"/>